<dbReference type="InterPro" id="IPR001463">
    <property type="entry name" value="Na/Ala_symport"/>
</dbReference>
<keyword evidence="7 8" id="KW-0472">Membrane</keyword>
<keyword evidence="4 8" id="KW-1003">Cell membrane</keyword>
<reference evidence="9 10" key="1">
    <citation type="submission" date="2021-10" db="EMBL/GenBank/DDBJ databases">
        <title>Anaerobic single-cell dispensing facilitates the cultivation of human gut bacteria.</title>
        <authorList>
            <person name="Afrizal A."/>
        </authorList>
    </citation>
    <scope>NUCLEOTIDE SEQUENCE [LARGE SCALE GENOMIC DNA]</scope>
    <source>
        <strain evidence="9 10">CLA-AA-H200</strain>
    </source>
</reference>
<feature type="transmembrane region" description="Helical" evidence="8">
    <location>
        <begin position="12"/>
        <end position="31"/>
    </location>
</feature>
<dbReference type="PANTHER" id="PTHR30330">
    <property type="entry name" value="AGSS FAMILY TRANSPORTER, SODIUM-ALANINE"/>
    <property type="match status" value="1"/>
</dbReference>
<name>A0ABS8G0F9_9FIRM</name>
<keyword evidence="5 8" id="KW-0812">Transmembrane</keyword>
<evidence type="ECO:0000313" key="10">
    <source>
        <dbReference type="Proteomes" id="UP001198151"/>
    </source>
</evidence>
<protein>
    <submittedName>
        <fullName evidence="9">Alanine:cation symporter family protein</fullName>
    </submittedName>
</protein>
<keyword evidence="3 8" id="KW-0813">Transport</keyword>
<evidence type="ECO:0000256" key="5">
    <source>
        <dbReference type="ARBA" id="ARBA00022692"/>
    </source>
</evidence>
<dbReference type="RefSeq" id="WP_227708727.1">
    <property type="nucleotide sequence ID" value="NZ_JAJEQX010000034.1"/>
</dbReference>
<dbReference type="EMBL" id="JAJEQX010000034">
    <property type="protein sequence ID" value="MCC2255746.1"/>
    <property type="molecule type" value="Genomic_DNA"/>
</dbReference>
<comment type="subcellular location">
    <subcellularLocation>
        <location evidence="1 8">Cell membrane</location>
        <topology evidence="1 8">Multi-pass membrane protein</topology>
    </subcellularLocation>
</comment>
<accession>A0ABS8G0F9</accession>
<evidence type="ECO:0000256" key="1">
    <source>
        <dbReference type="ARBA" id="ARBA00004651"/>
    </source>
</evidence>
<organism evidence="9 10">
    <name type="scientific">Ruminococcus turbiniformis</name>
    <dbReference type="NCBI Taxonomy" id="2881258"/>
    <lineage>
        <taxon>Bacteria</taxon>
        <taxon>Bacillati</taxon>
        <taxon>Bacillota</taxon>
        <taxon>Clostridia</taxon>
        <taxon>Eubacteriales</taxon>
        <taxon>Oscillospiraceae</taxon>
        <taxon>Ruminococcus</taxon>
    </lineage>
</organism>
<dbReference type="NCBIfam" id="TIGR00835">
    <property type="entry name" value="agcS"/>
    <property type="match status" value="1"/>
</dbReference>
<sequence length="467" mass="50450">MFAQIINTLSDLLYTYILIILLLGTGIYFTIRTRFVQFRMLRESIRVVMEPKNDESGLSSFQALMVSTASRVGTGNIAGISTAICLGGPGAVFWMWVTALLGSASAFIESTLAQIYKRRAEDGTCYGGPAYYIQAVLKRRWIGVLFAVFLILTYMVGFNMVASFNIVDAFRAYSFFDESWTPALIGVILAVIFCICICGGSRQISKITGVLVPVMGVFYLALCLFIVVTHLNLVPKMFADIFTSAFDLQAIFGGFTGSCIMHGIKRGLFSNEAGVGSAPNAAASAAVSHPVKQGLVQMLSVFIDTILICSATSFMLLCSGIAPSDSLKGMPWVQAAAAGTLGSVGTTFITIALFLFAFTTLIGNFFYAEMGLGYLCDKTPNKKLLIGLRAAATVVVFAGSLLEFSVAWSTADVIMGFLALINLPVIIMLGGPAIQCMKDYMKQKKAGKNPVFHAKDINLKDPTDFWN</sequence>
<dbReference type="Pfam" id="PF01235">
    <property type="entry name" value="Na_Ala_symp"/>
    <property type="match status" value="1"/>
</dbReference>
<proteinExistence type="inferred from homology"/>
<feature type="transmembrane region" description="Helical" evidence="8">
    <location>
        <begin position="237"/>
        <end position="260"/>
    </location>
</feature>
<dbReference type="PROSITE" id="PS00873">
    <property type="entry name" value="NA_ALANINE_SYMP"/>
    <property type="match status" value="1"/>
</dbReference>
<evidence type="ECO:0000256" key="3">
    <source>
        <dbReference type="ARBA" id="ARBA00022448"/>
    </source>
</evidence>
<keyword evidence="10" id="KW-1185">Reference proteome</keyword>
<comment type="caution">
    <text evidence="9">The sequence shown here is derived from an EMBL/GenBank/DDBJ whole genome shotgun (WGS) entry which is preliminary data.</text>
</comment>
<feature type="transmembrane region" description="Helical" evidence="8">
    <location>
        <begin position="388"/>
        <end position="408"/>
    </location>
</feature>
<feature type="transmembrane region" description="Helical" evidence="8">
    <location>
        <begin position="141"/>
        <end position="167"/>
    </location>
</feature>
<evidence type="ECO:0000256" key="8">
    <source>
        <dbReference type="RuleBase" id="RU363064"/>
    </source>
</evidence>
<evidence type="ECO:0000256" key="6">
    <source>
        <dbReference type="ARBA" id="ARBA00022989"/>
    </source>
</evidence>
<dbReference type="PANTHER" id="PTHR30330:SF1">
    <property type="entry name" value="AMINO-ACID CARRIER PROTEIN ALST"/>
    <property type="match status" value="1"/>
</dbReference>
<dbReference type="Gene3D" id="1.20.1740.10">
    <property type="entry name" value="Amino acid/polyamine transporter I"/>
    <property type="match status" value="1"/>
</dbReference>
<feature type="transmembrane region" description="Helical" evidence="8">
    <location>
        <begin position="342"/>
        <end position="367"/>
    </location>
</feature>
<dbReference type="Proteomes" id="UP001198151">
    <property type="component" value="Unassembled WGS sequence"/>
</dbReference>
<feature type="transmembrane region" description="Helical" evidence="8">
    <location>
        <begin position="301"/>
        <end position="322"/>
    </location>
</feature>
<feature type="transmembrane region" description="Helical" evidence="8">
    <location>
        <begin position="210"/>
        <end position="231"/>
    </location>
</feature>
<evidence type="ECO:0000256" key="2">
    <source>
        <dbReference type="ARBA" id="ARBA00009261"/>
    </source>
</evidence>
<evidence type="ECO:0000313" key="9">
    <source>
        <dbReference type="EMBL" id="MCC2255746.1"/>
    </source>
</evidence>
<evidence type="ECO:0000256" key="7">
    <source>
        <dbReference type="ARBA" id="ARBA00023136"/>
    </source>
</evidence>
<comment type="similarity">
    <text evidence="2 8">Belongs to the alanine or glycine:cation symporter (AGCS) (TC 2.A.25) family.</text>
</comment>
<keyword evidence="6 8" id="KW-1133">Transmembrane helix</keyword>
<gene>
    <name evidence="9" type="ORF">LKD70_15225</name>
</gene>
<feature type="transmembrane region" description="Helical" evidence="8">
    <location>
        <begin position="179"/>
        <end position="198"/>
    </location>
</feature>
<feature type="transmembrane region" description="Helical" evidence="8">
    <location>
        <begin position="414"/>
        <end position="434"/>
    </location>
</feature>
<dbReference type="PRINTS" id="PR00175">
    <property type="entry name" value="NAALASMPORT"/>
</dbReference>
<evidence type="ECO:0000256" key="4">
    <source>
        <dbReference type="ARBA" id="ARBA00022475"/>
    </source>
</evidence>
<keyword evidence="8" id="KW-0769">Symport</keyword>